<evidence type="ECO:0000313" key="2">
    <source>
        <dbReference type="EMBL" id="OPB94414.1"/>
    </source>
</evidence>
<proteinExistence type="predicted"/>
<dbReference type="PROSITE" id="PS51257">
    <property type="entry name" value="PROKAR_LIPOPROTEIN"/>
    <property type="match status" value="1"/>
</dbReference>
<accession>A0ABX3ND37</accession>
<dbReference type="EMBL" id="MBDS01000001">
    <property type="protein sequence ID" value="OPB94414.1"/>
    <property type="molecule type" value="Genomic_DNA"/>
</dbReference>
<keyword evidence="1" id="KW-0472">Membrane</keyword>
<keyword evidence="3" id="KW-1185">Reference proteome</keyword>
<keyword evidence="1" id="KW-0812">Transmembrane</keyword>
<sequence length="536" mass="58464">MKTNVLYKYLYFCSGIVLISGNLILTGCSTETTRSEENILTEEKVAVTFSIGGITDEEVTTSDSDPNTLLASAKPLTAIFKSKTTGTGDLDVVTTLETGPIEASQAITKNALAATGITPYAATKPMDQDKTFRVLVYNSNNQFVGSIDQIVKGTAVTLDLVKGGSYKWYAFSFNDTNPLPAINPATLQVPVANKDLLYAQSIGTFTANAGDNHQVITFNHAMAKINITIDARYVPASIGAVNVGFNSNTTYIKQGNFDLRAQSFTTTSSYTTGATDFQFTDTNSNSTGSFVKNTVLYTAPDGAAINSGDFTVKINSIVLDDFSGNTLTVTNNNPSYGSVTPLRGNGYNFRITIQKGGLVGGTIWAAGNLYYDPTTTDPNKKYKIRPDDTTSRNANSYWDTDYWPWGGITPTQSVGFGTLPAYDPCKNVFPQNTWRMPTETEMDAINTLTTKQKVANGTRYQASNGKWIQFNWDGYINRPISGDFIISRGTRGLYWSSSLFGNTLPVFYDTTDFGTSFGWNSGHSDTYQNIRCVRTR</sequence>
<feature type="transmembrane region" description="Helical" evidence="1">
    <location>
        <begin position="7"/>
        <end position="25"/>
    </location>
</feature>
<evidence type="ECO:0008006" key="4">
    <source>
        <dbReference type="Google" id="ProtNLM"/>
    </source>
</evidence>
<protein>
    <recommendedName>
        <fullName evidence="4">Fibrobacter succinogenes major paralogous domain-containing protein</fullName>
    </recommendedName>
</protein>
<reference evidence="2 3" key="1">
    <citation type="submission" date="2016-07" db="EMBL/GenBank/DDBJ databases">
        <title>Revisiting the Taxonomy of the Elizabethkingia Genus based on Whole-Genome Sequencing, Optical Mapping, and MALDI-TOF.</title>
        <authorList>
            <person name="Nicholson A.C."/>
        </authorList>
    </citation>
    <scope>NUCLEOTIDE SEQUENCE [LARGE SCALE GENOMIC DNA]</scope>
    <source>
        <strain evidence="2 3">C1558</strain>
    </source>
</reference>
<gene>
    <name evidence="2" type="ORF">BB021_17560</name>
</gene>
<keyword evidence="1" id="KW-1133">Transmembrane helix</keyword>
<evidence type="ECO:0000256" key="1">
    <source>
        <dbReference type="SAM" id="Phobius"/>
    </source>
</evidence>
<name>A0ABX3ND37_9FLAO</name>
<dbReference type="RefSeq" id="WP_078777624.1">
    <property type="nucleotide sequence ID" value="NZ_MBDS01000001.1"/>
</dbReference>
<organism evidence="2 3">
    <name type="scientific">Elizabethkingia ursingii</name>
    <dbReference type="NCBI Taxonomy" id="1756150"/>
    <lineage>
        <taxon>Bacteria</taxon>
        <taxon>Pseudomonadati</taxon>
        <taxon>Bacteroidota</taxon>
        <taxon>Flavobacteriia</taxon>
        <taxon>Flavobacteriales</taxon>
        <taxon>Weeksellaceae</taxon>
        <taxon>Elizabethkingia</taxon>
    </lineage>
</organism>
<dbReference type="Proteomes" id="UP000190016">
    <property type="component" value="Unassembled WGS sequence"/>
</dbReference>
<evidence type="ECO:0000313" key="3">
    <source>
        <dbReference type="Proteomes" id="UP000190016"/>
    </source>
</evidence>
<comment type="caution">
    <text evidence="2">The sequence shown here is derived from an EMBL/GenBank/DDBJ whole genome shotgun (WGS) entry which is preliminary data.</text>
</comment>